<dbReference type="RefSeq" id="WP_012645399.1">
    <property type="nucleotide sequence ID" value="NC_011979.1"/>
</dbReference>
<proteinExistence type="predicted"/>
<dbReference type="AlphaFoldDB" id="B9M9B2"/>
<keyword evidence="3" id="KW-1185">Reference proteome</keyword>
<dbReference type="PROSITE" id="PS51257">
    <property type="entry name" value="PROKAR_LIPOPROTEIN"/>
    <property type="match status" value="1"/>
</dbReference>
<organism evidence="2 3">
    <name type="scientific">Geotalea daltonii (strain DSM 22248 / JCM 15807 / FRC-32)</name>
    <name type="common">Geobacter daltonii</name>
    <dbReference type="NCBI Taxonomy" id="316067"/>
    <lineage>
        <taxon>Bacteria</taxon>
        <taxon>Pseudomonadati</taxon>
        <taxon>Thermodesulfobacteriota</taxon>
        <taxon>Desulfuromonadia</taxon>
        <taxon>Geobacterales</taxon>
        <taxon>Geobacteraceae</taxon>
        <taxon>Geotalea</taxon>
    </lineage>
</organism>
<keyword evidence="1" id="KW-0732">Signal</keyword>
<dbReference type="Proteomes" id="UP000007721">
    <property type="component" value="Chromosome"/>
</dbReference>
<dbReference type="EMBL" id="CP001390">
    <property type="protein sequence ID" value="ACM18670.1"/>
    <property type="molecule type" value="Genomic_DNA"/>
</dbReference>
<feature type="signal peptide" evidence="1">
    <location>
        <begin position="1"/>
        <end position="17"/>
    </location>
</feature>
<reference evidence="2 3" key="1">
    <citation type="submission" date="2009-01" db="EMBL/GenBank/DDBJ databases">
        <title>Complete sequence of Geobacter sp. FRC-32.</title>
        <authorList>
            <consortium name="US DOE Joint Genome Institute"/>
            <person name="Lucas S."/>
            <person name="Copeland A."/>
            <person name="Lapidus A."/>
            <person name="Glavina del Rio T."/>
            <person name="Dalin E."/>
            <person name="Tice H."/>
            <person name="Bruce D."/>
            <person name="Goodwin L."/>
            <person name="Pitluck S."/>
            <person name="Saunders E."/>
            <person name="Brettin T."/>
            <person name="Detter J.C."/>
            <person name="Han C."/>
            <person name="Larimer F."/>
            <person name="Land M."/>
            <person name="Hauser L."/>
            <person name="Kyrpides N."/>
            <person name="Ovchinnikova G."/>
            <person name="Kostka J."/>
            <person name="Richardson P."/>
        </authorList>
    </citation>
    <scope>NUCLEOTIDE SEQUENCE [LARGE SCALE GENOMIC DNA]</scope>
    <source>
        <strain evidence="3">DSM 22248 / JCM 15807 / FRC-32</strain>
    </source>
</reference>
<evidence type="ECO:0000313" key="2">
    <source>
        <dbReference type="EMBL" id="ACM18670.1"/>
    </source>
</evidence>
<name>B9M9B2_GEODF</name>
<sequence>MKNTLSAIALLSFFIMAGCGTTGGTASVGALGGAAAGGGVYEYRLHKAKQRIESEHKAGKMDDKEYNARKDEIERLQLLK</sequence>
<dbReference type="KEGG" id="geo:Geob_0299"/>
<evidence type="ECO:0000256" key="1">
    <source>
        <dbReference type="SAM" id="SignalP"/>
    </source>
</evidence>
<dbReference type="OrthoDB" id="5397889at2"/>
<dbReference type="STRING" id="316067.Geob_0299"/>
<accession>B9M9B2</accession>
<dbReference type="HOGENOM" id="CLU_195199_0_0_7"/>
<keyword evidence="2" id="KW-0449">Lipoprotein</keyword>
<evidence type="ECO:0000313" key="3">
    <source>
        <dbReference type="Proteomes" id="UP000007721"/>
    </source>
</evidence>
<gene>
    <name evidence="2" type="ordered locus">Geob_0299</name>
</gene>
<protein>
    <submittedName>
        <fullName evidence="2">Lipoprotein, putative</fullName>
    </submittedName>
</protein>
<feature type="chain" id="PRO_5002888843" evidence="1">
    <location>
        <begin position="18"/>
        <end position="80"/>
    </location>
</feature>